<protein>
    <submittedName>
        <fullName evidence="1">Uncharacterized protein</fullName>
    </submittedName>
</protein>
<comment type="caution">
    <text evidence="1">The sequence shown here is derived from an EMBL/GenBank/DDBJ whole genome shotgun (WGS) entry which is preliminary data.</text>
</comment>
<proteinExistence type="predicted"/>
<reference evidence="1 2" key="1">
    <citation type="submission" date="2023-07" db="EMBL/GenBank/DDBJ databases">
        <title>Genomic Encyclopedia of Type Strains, Phase IV (KMG-IV): sequencing the most valuable type-strain genomes for metagenomic binning, comparative biology and taxonomic classification.</title>
        <authorList>
            <person name="Goeker M."/>
        </authorList>
    </citation>
    <scope>NUCLEOTIDE SEQUENCE [LARGE SCALE GENOMIC DNA]</scope>
    <source>
        <strain evidence="1 2">DSM 14914</strain>
    </source>
</reference>
<gene>
    <name evidence="1" type="ORF">QOZ95_004469</name>
</gene>
<sequence length="40" mass="4951">MNFIRKYIQTYLMYDSLYINYILAYDHLALIEQKVHIILI</sequence>
<organism evidence="1 2">
    <name type="scientific">Paenibacillus brasilensis</name>
    <dbReference type="NCBI Taxonomy" id="128574"/>
    <lineage>
        <taxon>Bacteria</taxon>
        <taxon>Bacillati</taxon>
        <taxon>Bacillota</taxon>
        <taxon>Bacilli</taxon>
        <taxon>Bacillales</taxon>
        <taxon>Paenibacillaceae</taxon>
        <taxon>Paenibacillus</taxon>
    </lineage>
</organism>
<keyword evidence="2" id="KW-1185">Reference proteome</keyword>
<name>A0ABU0L4R6_9BACL</name>
<dbReference type="EMBL" id="JAUSWA010000034">
    <property type="protein sequence ID" value="MDQ0496279.1"/>
    <property type="molecule type" value="Genomic_DNA"/>
</dbReference>
<accession>A0ABU0L4R6</accession>
<evidence type="ECO:0000313" key="2">
    <source>
        <dbReference type="Proteomes" id="UP001242811"/>
    </source>
</evidence>
<dbReference type="Proteomes" id="UP001242811">
    <property type="component" value="Unassembled WGS sequence"/>
</dbReference>
<evidence type="ECO:0000313" key="1">
    <source>
        <dbReference type="EMBL" id="MDQ0496279.1"/>
    </source>
</evidence>